<dbReference type="EMBL" id="WTPW01001901">
    <property type="protein sequence ID" value="KAF0408295.1"/>
    <property type="molecule type" value="Genomic_DNA"/>
</dbReference>
<dbReference type="AlphaFoldDB" id="A0A8H3X3A9"/>
<proteinExistence type="predicted"/>
<evidence type="ECO:0000256" key="1">
    <source>
        <dbReference type="SAM" id="MobiDB-lite"/>
    </source>
</evidence>
<sequence length="137" mass="15474">MYKTKMSQKQLKNGKKKNNNNTPKTNTDKGKTKVNNDDKNEHVTDKEVKNMLKTTETESNESLSLSTKPLSEVSSWDEKVEQELAALKNITNIMQTLQEPGEQSQVKNRLEDTLTSGSNMPLDETEFIETIKILGSV</sequence>
<feature type="compositionally biased region" description="Basic and acidic residues" evidence="1">
    <location>
        <begin position="26"/>
        <end position="50"/>
    </location>
</feature>
<feature type="compositionally biased region" description="Polar residues" evidence="1">
    <location>
        <begin position="1"/>
        <end position="11"/>
    </location>
</feature>
<organism evidence="2 3">
    <name type="scientific">Gigaspora margarita</name>
    <dbReference type="NCBI Taxonomy" id="4874"/>
    <lineage>
        <taxon>Eukaryota</taxon>
        <taxon>Fungi</taxon>
        <taxon>Fungi incertae sedis</taxon>
        <taxon>Mucoromycota</taxon>
        <taxon>Glomeromycotina</taxon>
        <taxon>Glomeromycetes</taxon>
        <taxon>Diversisporales</taxon>
        <taxon>Gigasporaceae</taxon>
        <taxon>Gigaspora</taxon>
    </lineage>
</organism>
<name>A0A8H3X3A9_GIGMA</name>
<gene>
    <name evidence="2" type="ORF">F8M41_008573</name>
</gene>
<feature type="region of interest" description="Disordered" evidence="1">
    <location>
        <begin position="1"/>
        <end position="75"/>
    </location>
</feature>
<keyword evidence="3" id="KW-1185">Reference proteome</keyword>
<evidence type="ECO:0000313" key="2">
    <source>
        <dbReference type="EMBL" id="KAF0408295.1"/>
    </source>
</evidence>
<accession>A0A8H3X3A9</accession>
<dbReference type="Proteomes" id="UP000439903">
    <property type="component" value="Unassembled WGS sequence"/>
</dbReference>
<evidence type="ECO:0000313" key="3">
    <source>
        <dbReference type="Proteomes" id="UP000439903"/>
    </source>
</evidence>
<protein>
    <submittedName>
        <fullName evidence="2">Uncharacterized protein</fullName>
    </submittedName>
</protein>
<reference evidence="2 3" key="1">
    <citation type="journal article" date="2019" name="Environ. Microbiol.">
        <title>At the nexus of three kingdoms: the genome of the mycorrhizal fungus Gigaspora margarita provides insights into plant, endobacterial and fungal interactions.</title>
        <authorList>
            <person name="Venice F."/>
            <person name="Ghignone S."/>
            <person name="Salvioli di Fossalunga A."/>
            <person name="Amselem J."/>
            <person name="Novero M."/>
            <person name="Xianan X."/>
            <person name="Sedzielewska Toro K."/>
            <person name="Morin E."/>
            <person name="Lipzen A."/>
            <person name="Grigoriev I.V."/>
            <person name="Henrissat B."/>
            <person name="Martin F.M."/>
            <person name="Bonfante P."/>
        </authorList>
    </citation>
    <scope>NUCLEOTIDE SEQUENCE [LARGE SCALE GENOMIC DNA]</scope>
    <source>
        <strain evidence="2 3">BEG34</strain>
    </source>
</reference>
<comment type="caution">
    <text evidence="2">The sequence shown here is derived from an EMBL/GenBank/DDBJ whole genome shotgun (WGS) entry which is preliminary data.</text>
</comment>